<dbReference type="OrthoDB" id="153872at2759"/>
<dbReference type="CDD" id="cd19821">
    <property type="entry name" value="Bbox1_BBX-like"/>
    <property type="match status" value="1"/>
</dbReference>
<dbReference type="GO" id="GO:0008270">
    <property type="term" value="F:zinc ion binding"/>
    <property type="evidence" value="ECO:0007669"/>
    <property type="project" value="UniProtKB-KW"/>
</dbReference>
<dbReference type="SMART" id="SM00336">
    <property type="entry name" value="BBOX"/>
    <property type="match status" value="1"/>
</dbReference>
<dbReference type="EMBL" id="RXIC02000022">
    <property type="protein sequence ID" value="KAB1215247.1"/>
    <property type="molecule type" value="Genomic_DNA"/>
</dbReference>
<dbReference type="Pfam" id="PF00643">
    <property type="entry name" value="zf-B_box"/>
    <property type="match status" value="1"/>
</dbReference>
<dbReference type="PANTHER" id="PTHR31717">
    <property type="entry name" value="ZINC FINGER PROTEIN CONSTANS-LIKE 10"/>
    <property type="match status" value="1"/>
</dbReference>
<dbReference type="InterPro" id="IPR049808">
    <property type="entry name" value="CONSTANS-like_Bbox1"/>
</dbReference>
<keyword evidence="2 4" id="KW-0863">Zinc-finger</keyword>
<evidence type="ECO:0000313" key="7">
    <source>
        <dbReference type="EMBL" id="KAB1215247.1"/>
    </source>
</evidence>
<evidence type="ECO:0000256" key="1">
    <source>
        <dbReference type="ARBA" id="ARBA00022723"/>
    </source>
</evidence>
<keyword evidence="8" id="KW-1185">Reference proteome</keyword>
<protein>
    <submittedName>
        <fullName evidence="7">Putative zinc finger protein CONSTANS-LIKE 11</fullName>
    </submittedName>
</protein>
<dbReference type="AlphaFoldDB" id="A0A6A1VTI3"/>
<keyword evidence="3" id="KW-0862">Zinc</keyword>
<evidence type="ECO:0000259" key="6">
    <source>
        <dbReference type="PROSITE" id="PS50119"/>
    </source>
</evidence>
<name>A0A6A1VTI3_9ROSI</name>
<evidence type="ECO:0000313" key="8">
    <source>
        <dbReference type="Proteomes" id="UP000516437"/>
    </source>
</evidence>
<gene>
    <name evidence="7" type="ORF">CJ030_MR4G004186</name>
</gene>
<keyword evidence="1" id="KW-0479">Metal-binding</keyword>
<evidence type="ECO:0000256" key="3">
    <source>
        <dbReference type="ARBA" id="ARBA00022833"/>
    </source>
</evidence>
<feature type="region of interest" description="Disordered" evidence="5">
    <location>
        <begin position="83"/>
        <end position="220"/>
    </location>
</feature>
<dbReference type="InterPro" id="IPR000315">
    <property type="entry name" value="Znf_B-box"/>
</dbReference>
<feature type="domain" description="B box-type" evidence="6">
    <location>
        <begin position="1"/>
        <end position="45"/>
    </location>
</feature>
<feature type="compositionally biased region" description="Acidic residues" evidence="5">
    <location>
        <begin position="83"/>
        <end position="103"/>
    </location>
</feature>
<dbReference type="PROSITE" id="PS50119">
    <property type="entry name" value="ZF_BBOX"/>
    <property type="match status" value="1"/>
</dbReference>
<comment type="caution">
    <text evidence="7">The sequence shown here is derived from an EMBL/GenBank/DDBJ whole genome shotgun (WGS) entry which is preliminary data.</text>
</comment>
<evidence type="ECO:0000256" key="5">
    <source>
        <dbReference type="SAM" id="MobiDB-lite"/>
    </source>
</evidence>
<evidence type="ECO:0000256" key="4">
    <source>
        <dbReference type="PROSITE-ProRule" id="PRU00024"/>
    </source>
</evidence>
<accession>A0A6A1VTI3</accession>
<sequence>MKDCELCGKVARMYCESDQASLCWDCDEKVHGANFLVARHSRSLLCHVCQSSTPWKASGPKLTPTVSVCEGCVDIHSRSICDAESEVAVDDEEEVDDDDDDGGDGSGRDYSDGEEEDGENQVVPWSCNLSPPPPPSSSSSSEDDEEISTAVSTLKRERENADADSDDETGFSSSQVASGAAANEEANALGSTRAVKHRKIAEANRTEGAEEESGPTGIISSLRRLQNDRIVDGGDATATVLGICKLSGAGDQYR</sequence>
<organism evidence="7 8">
    <name type="scientific">Morella rubra</name>
    <name type="common">Chinese bayberry</name>
    <dbReference type="NCBI Taxonomy" id="262757"/>
    <lineage>
        <taxon>Eukaryota</taxon>
        <taxon>Viridiplantae</taxon>
        <taxon>Streptophyta</taxon>
        <taxon>Embryophyta</taxon>
        <taxon>Tracheophyta</taxon>
        <taxon>Spermatophyta</taxon>
        <taxon>Magnoliopsida</taxon>
        <taxon>eudicotyledons</taxon>
        <taxon>Gunneridae</taxon>
        <taxon>Pentapetalae</taxon>
        <taxon>rosids</taxon>
        <taxon>fabids</taxon>
        <taxon>Fagales</taxon>
        <taxon>Myricaceae</taxon>
        <taxon>Morella</taxon>
    </lineage>
</organism>
<proteinExistence type="predicted"/>
<evidence type="ECO:0000256" key="2">
    <source>
        <dbReference type="ARBA" id="ARBA00022771"/>
    </source>
</evidence>
<reference evidence="7 8" key="1">
    <citation type="journal article" date="2019" name="Plant Biotechnol. J.">
        <title>The red bayberry genome and genetic basis of sex determination.</title>
        <authorList>
            <person name="Jia H.M."/>
            <person name="Jia H.J."/>
            <person name="Cai Q.L."/>
            <person name="Wang Y."/>
            <person name="Zhao H.B."/>
            <person name="Yang W.F."/>
            <person name="Wang G.Y."/>
            <person name="Li Y.H."/>
            <person name="Zhan D.L."/>
            <person name="Shen Y.T."/>
            <person name="Niu Q.F."/>
            <person name="Chang L."/>
            <person name="Qiu J."/>
            <person name="Zhao L."/>
            <person name="Xie H.B."/>
            <person name="Fu W.Y."/>
            <person name="Jin J."/>
            <person name="Li X.W."/>
            <person name="Jiao Y."/>
            <person name="Zhou C.C."/>
            <person name="Tu T."/>
            <person name="Chai C.Y."/>
            <person name="Gao J.L."/>
            <person name="Fan L.J."/>
            <person name="van de Weg E."/>
            <person name="Wang J.Y."/>
            <person name="Gao Z.S."/>
        </authorList>
    </citation>
    <scope>NUCLEOTIDE SEQUENCE [LARGE SCALE GENOMIC DNA]</scope>
    <source>
        <tissue evidence="7">Leaves</tissue>
    </source>
</reference>
<dbReference type="PANTHER" id="PTHR31717:SF60">
    <property type="entry name" value="B-BOX TYPE ZINC FINGER FAMILY PROTEIN"/>
    <property type="match status" value="1"/>
</dbReference>
<dbReference type="Proteomes" id="UP000516437">
    <property type="component" value="Chromosome 4"/>
</dbReference>
<feature type="compositionally biased region" description="Low complexity" evidence="5">
    <location>
        <begin position="177"/>
        <end position="191"/>
    </location>
</feature>